<dbReference type="Pfam" id="PF05498">
    <property type="entry name" value="RALF"/>
    <property type="match status" value="1"/>
</dbReference>
<dbReference type="InterPro" id="IPR008801">
    <property type="entry name" value="RALF"/>
</dbReference>
<dbReference type="Proteomes" id="UP001486207">
    <property type="component" value="Unassembled WGS sequence"/>
</dbReference>
<name>A0ABV1XRZ0_9ACTN</name>
<evidence type="ECO:0008006" key="7">
    <source>
        <dbReference type="Google" id="ProtNLM"/>
    </source>
</evidence>
<keyword evidence="4" id="KW-1133">Transmembrane helix</keyword>
<evidence type="ECO:0000256" key="4">
    <source>
        <dbReference type="SAM" id="Phobius"/>
    </source>
</evidence>
<dbReference type="RefSeq" id="WP_190070922.1">
    <property type="nucleotide sequence ID" value="NZ_BNBM01000006.1"/>
</dbReference>
<dbReference type="Gene3D" id="3.90.210.10">
    <property type="entry name" value="Heat-Labile Enterotoxin, subunit A"/>
    <property type="match status" value="1"/>
</dbReference>
<organism evidence="5 6">
    <name type="scientific">Streptomyces lanatus</name>
    <dbReference type="NCBI Taxonomy" id="66900"/>
    <lineage>
        <taxon>Bacteria</taxon>
        <taxon>Bacillati</taxon>
        <taxon>Actinomycetota</taxon>
        <taxon>Actinomycetes</taxon>
        <taxon>Kitasatosporales</taxon>
        <taxon>Streptomycetaceae</taxon>
        <taxon>Streptomyces</taxon>
    </lineage>
</organism>
<feature type="compositionally biased region" description="Gly residues" evidence="3">
    <location>
        <begin position="62"/>
        <end position="72"/>
    </location>
</feature>
<keyword evidence="6" id="KW-1185">Reference proteome</keyword>
<feature type="transmembrane region" description="Helical" evidence="4">
    <location>
        <begin position="30"/>
        <end position="52"/>
    </location>
</feature>
<dbReference type="EMBL" id="JBEPFB010000006">
    <property type="protein sequence ID" value="MER7374215.1"/>
    <property type="molecule type" value="Genomic_DNA"/>
</dbReference>
<proteinExistence type="predicted"/>
<protein>
    <recommendedName>
        <fullName evidence="7">Pertussis toxin subunit 1</fullName>
    </recommendedName>
</protein>
<keyword evidence="4" id="KW-0472">Membrane</keyword>
<evidence type="ECO:0000313" key="6">
    <source>
        <dbReference type="Proteomes" id="UP001486207"/>
    </source>
</evidence>
<evidence type="ECO:0000256" key="3">
    <source>
        <dbReference type="SAM" id="MobiDB-lite"/>
    </source>
</evidence>
<feature type="region of interest" description="Disordered" evidence="3">
    <location>
        <begin position="1"/>
        <end position="26"/>
    </location>
</feature>
<dbReference type="Pfam" id="PF02917">
    <property type="entry name" value="Pertussis_S1"/>
    <property type="match status" value="1"/>
</dbReference>
<keyword evidence="2" id="KW-1015">Disulfide bond</keyword>
<dbReference type="InterPro" id="IPR003898">
    <property type="entry name" value="Borpert_toxA"/>
</dbReference>
<accession>A0ABV1XRZ0</accession>
<gene>
    <name evidence="5" type="ORF">ABT384_16385</name>
</gene>
<evidence type="ECO:0000313" key="5">
    <source>
        <dbReference type="EMBL" id="MER7374215.1"/>
    </source>
</evidence>
<dbReference type="SUPFAM" id="SSF56399">
    <property type="entry name" value="ADP-ribosylation"/>
    <property type="match status" value="2"/>
</dbReference>
<evidence type="ECO:0000256" key="1">
    <source>
        <dbReference type="ARBA" id="ARBA00022729"/>
    </source>
</evidence>
<keyword evidence="1" id="KW-0732">Signal</keyword>
<sequence>MAVPERGAAEQPPPAPARGTGLPRRRRRTVASVVSTLMLAVLATLLGPLGALSSAVAADGPCPGGSASGSGGESCPSLHNADIDPQSAFPRDLYRGDSRAPDEIFRDGFTARGWNNDLVRHVHGGEGSMESNYISTTGTLSVAETFARSQGIVALTGVARDPGCSTGRLAAYAMIPVFGPYLMSRCQAGEITTHSYVYVIDPTWARNALKVVDQLQRERPDMADRYRGQDEWAYVRRIPNYAIVGVRTYRVTQATTDGRINPLHPPTFSYESFIPNPNHIRAQIEYDPAQDPNAHWGFDTDLIVSTEANPYTRGCSAITQCRGGSDGG</sequence>
<reference evidence="5 6" key="1">
    <citation type="submission" date="2024-06" db="EMBL/GenBank/DDBJ databases">
        <title>The Natural Products Discovery Center: Release of the First 8490 Sequenced Strains for Exploring Actinobacteria Biosynthetic Diversity.</title>
        <authorList>
            <person name="Kalkreuter E."/>
            <person name="Kautsar S.A."/>
            <person name="Yang D."/>
            <person name="Bader C.D."/>
            <person name="Teijaro C.N."/>
            <person name="Fluegel L."/>
            <person name="Davis C.M."/>
            <person name="Simpson J.R."/>
            <person name="Lauterbach L."/>
            <person name="Steele A.D."/>
            <person name="Gui C."/>
            <person name="Meng S."/>
            <person name="Li G."/>
            <person name="Viehrig K."/>
            <person name="Ye F."/>
            <person name="Su P."/>
            <person name="Kiefer A.F."/>
            <person name="Nichols A."/>
            <person name="Cepeda A.J."/>
            <person name="Yan W."/>
            <person name="Fan B."/>
            <person name="Jiang Y."/>
            <person name="Adhikari A."/>
            <person name="Zheng C.-J."/>
            <person name="Schuster L."/>
            <person name="Cowan T.M."/>
            <person name="Smanski M.J."/>
            <person name="Chevrette M.G."/>
            <person name="De Carvalho L.P.S."/>
            <person name="Shen B."/>
        </authorList>
    </citation>
    <scope>NUCLEOTIDE SEQUENCE [LARGE SCALE GENOMIC DNA]</scope>
    <source>
        <strain evidence="5 6">NPDC000155</strain>
    </source>
</reference>
<keyword evidence="4" id="KW-0812">Transmembrane</keyword>
<evidence type="ECO:0000256" key="2">
    <source>
        <dbReference type="ARBA" id="ARBA00023157"/>
    </source>
</evidence>
<feature type="region of interest" description="Disordered" evidence="3">
    <location>
        <begin position="62"/>
        <end position="95"/>
    </location>
</feature>
<comment type="caution">
    <text evidence="5">The sequence shown here is derived from an EMBL/GenBank/DDBJ whole genome shotgun (WGS) entry which is preliminary data.</text>
</comment>